<dbReference type="Proteomes" id="UP001527202">
    <property type="component" value="Unassembled WGS sequence"/>
</dbReference>
<sequence length="777" mass="84436">MVKKMKMRSLLIGGFFTLLFIVFLGRILWIQGVSASKLLNEAEKRWETDRIVPAERGKILDREGRILAEEVPAYSVSLNPKVIYQTGLADDITAGLTEILKDNSDSPNLSDKIKGLATKKRAVDPAAAQSNGANAAADDKKDNKKDAKKEPKPEDAYLVNVEVNNEGKNIDKAKADEVQQLVKKLQQQLNDKDKKKYGTQADVGIYLTTGKKRYYPGNSLAAHILGYTNREGKASMGIEAQLDEQLKGTPGSLSYNSDKNGVELVQSKSVYVPPVNGNYVKLTIDKNIQYYMENALSKVMDQWHPKSLMAIAADPKTMEILGMASYPNYNPNEFWKGGDQTNHNVQSQYEPGSTFKLVTLAAAVEEGVFNPGATFKSGSVQVPGRKPVYDHNKIGWGPITYLEGLKRSSNVAFVNLGYKMLGVERLKDYIDRFGFGKKTGIDLYGEVAGQTNLAYEVDYAAATYGQALTATAIQEAAAYGAIANGGKLMWPHVVKEIIDPKTQQPIQKIEPKVVGQPVSAATAKKVGEYLEQVVADQVKGTGKDAYIEGYRIAGKTGTANKVVPGQKGYAANKWVISFAGFAPVEDPQFVLIIIADEPELGNNYLLGHYVAAPAFKEIMQNSLRYLRIPSSKQQAQVAPVQTSTQKAVDFGNMTAAQAKAAAERAGVDIETVGQGAKVVAQYPKAGTEIGPYQRVYLAMQAPAEIAVPDMKGKALRDALELCALLGIRTASTGEGYVVSQVLQGEGSDRVLTLQLQPLGGEIVTPPEEKQVVPEKSE</sequence>
<dbReference type="PANTHER" id="PTHR30627">
    <property type="entry name" value="PEPTIDOGLYCAN D,D-TRANSPEPTIDASE"/>
    <property type="match status" value="1"/>
</dbReference>
<evidence type="ECO:0000256" key="2">
    <source>
        <dbReference type="ARBA" id="ARBA00007171"/>
    </source>
</evidence>
<evidence type="ECO:0000313" key="8">
    <source>
        <dbReference type="EMBL" id="QAV20351.1"/>
    </source>
</evidence>
<dbReference type="Gene3D" id="3.40.710.10">
    <property type="entry name" value="DD-peptidase/beta-lactamase superfamily"/>
    <property type="match status" value="1"/>
</dbReference>
<dbReference type="PANTHER" id="PTHR30627:SF26">
    <property type="entry name" value="PENICILLIN-BINDING PROTEIN 2B"/>
    <property type="match status" value="1"/>
</dbReference>
<dbReference type="EMBL" id="CP026520">
    <property type="protein sequence ID" value="QAV20351.1"/>
    <property type="molecule type" value="Genomic_DNA"/>
</dbReference>
<proteinExistence type="inferred from homology"/>
<dbReference type="SUPFAM" id="SSF56601">
    <property type="entry name" value="beta-lactamase/transpeptidase-like"/>
    <property type="match status" value="1"/>
</dbReference>
<dbReference type="GO" id="GO:0071555">
    <property type="term" value="P:cell wall organization"/>
    <property type="evidence" value="ECO:0007669"/>
    <property type="project" value="TreeGrafter"/>
</dbReference>
<evidence type="ECO:0000256" key="1">
    <source>
        <dbReference type="ARBA" id="ARBA00004370"/>
    </source>
</evidence>
<comment type="subcellular location">
    <subcellularLocation>
        <location evidence="1">Membrane</location>
    </subcellularLocation>
</comment>
<dbReference type="InterPro" id="IPR001460">
    <property type="entry name" value="PCN-bd_Tpept"/>
</dbReference>
<dbReference type="InterPro" id="IPR050515">
    <property type="entry name" value="Beta-lactam/transpept"/>
</dbReference>
<dbReference type="InterPro" id="IPR036138">
    <property type="entry name" value="PBP_dimer_sf"/>
</dbReference>
<keyword evidence="4" id="KW-0175">Coiled coil</keyword>
<protein>
    <submittedName>
        <fullName evidence="8">PASTA domain-containing protein</fullName>
    </submittedName>
    <submittedName>
        <fullName evidence="7">Penicillin-binding transpeptidase domain-containing protein</fullName>
    </submittedName>
</protein>
<dbReference type="Pfam" id="PF03793">
    <property type="entry name" value="PASTA"/>
    <property type="match status" value="1"/>
</dbReference>
<dbReference type="AlphaFoldDB" id="A0A410X163"/>
<evidence type="ECO:0000313" key="10">
    <source>
        <dbReference type="Proteomes" id="UP001527202"/>
    </source>
</evidence>
<dbReference type="GeneID" id="95377633"/>
<dbReference type="Pfam" id="PF03717">
    <property type="entry name" value="PBP_dimer"/>
    <property type="match status" value="1"/>
</dbReference>
<dbReference type="Gene3D" id="3.90.1310.10">
    <property type="entry name" value="Penicillin-binding protein 2a (Domain 2)"/>
    <property type="match status" value="1"/>
</dbReference>
<dbReference type="GO" id="GO:0008658">
    <property type="term" value="F:penicillin binding"/>
    <property type="evidence" value="ECO:0007669"/>
    <property type="project" value="InterPro"/>
</dbReference>
<dbReference type="RefSeq" id="WP_042232449.1">
    <property type="nucleotide sequence ID" value="NZ_CP026520.1"/>
</dbReference>
<feature type="region of interest" description="Disordered" evidence="5">
    <location>
        <begin position="120"/>
        <end position="156"/>
    </location>
</feature>
<dbReference type="SUPFAM" id="SSF56519">
    <property type="entry name" value="Penicillin binding protein dimerisation domain"/>
    <property type="match status" value="1"/>
</dbReference>
<dbReference type="SMART" id="SM00740">
    <property type="entry name" value="PASTA"/>
    <property type="match status" value="2"/>
</dbReference>
<evidence type="ECO:0000256" key="4">
    <source>
        <dbReference type="SAM" id="Coils"/>
    </source>
</evidence>
<accession>A0A410X163</accession>
<reference evidence="7 10" key="2">
    <citation type="submission" date="2022-05" db="EMBL/GenBank/DDBJ databases">
        <title>Genome Sequencing of Bee-Associated Microbes.</title>
        <authorList>
            <person name="Dunlap C."/>
        </authorList>
    </citation>
    <scope>NUCLEOTIDE SEQUENCE [LARGE SCALE GENOMIC DNA]</scope>
    <source>
        <strain evidence="7 10">NRRL B-23120</strain>
    </source>
</reference>
<gene>
    <name evidence="7" type="ORF">M5X16_19605</name>
    <name evidence="8" type="ORF">PC41400_22840</name>
</gene>
<dbReference type="Gene3D" id="3.30.450.330">
    <property type="match status" value="1"/>
</dbReference>
<feature type="compositionally biased region" description="Low complexity" evidence="5">
    <location>
        <begin position="126"/>
        <end position="136"/>
    </location>
</feature>
<evidence type="ECO:0000259" key="6">
    <source>
        <dbReference type="PROSITE" id="PS51178"/>
    </source>
</evidence>
<dbReference type="OrthoDB" id="9804124at2"/>
<name>A0A410X163_9BACL</name>
<evidence type="ECO:0000313" key="9">
    <source>
        <dbReference type="Proteomes" id="UP000288943"/>
    </source>
</evidence>
<reference evidence="8 9" key="1">
    <citation type="submission" date="2018-01" db="EMBL/GenBank/DDBJ databases">
        <title>The whole genome sequencing and assembly of Paenibacillus chitinolyticus KCCM 41400 strain.</title>
        <authorList>
            <person name="Kim J.-Y."/>
            <person name="Park M.-K."/>
            <person name="Lee Y.-J."/>
            <person name="Yi H."/>
            <person name="Bahn Y.-S."/>
            <person name="Kim J.F."/>
            <person name="Lee D.-W."/>
        </authorList>
    </citation>
    <scope>NUCLEOTIDE SEQUENCE [LARGE SCALE GENOMIC DNA]</scope>
    <source>
        <strain evidence="8 9">KCCM 41400</strain>
    </source>
</reference>
<dbReference type="Pfam" id="PF00905">
    <property type="entry name" value="Transpeptidase"/>
    <property type="match status" value="1"/>
</dbReference>
<dbReference type="InterPro" id="IPR005543">
    <property type="entry name" value="PASTA_dom"/>
</dbReference>
<organism evidence="8 9">
    <name type="scientific">Paenibacillus chitinolyticus</name>
    <dbReference type="NCBI Taxonomy" id="79263"/>
    <lineage>
        <taxon>Bacteria</taxon>
        <taxon>Bacillati</taxon>
        <taxon>Bacillota</taxon>
        <taxon>Bacilli</taxon>
        <taxon>Bacillales</taxon>
        <taxon>Paenibacillaceae</taxon>
        <taxon>Paenibacillus</taxon>
    </lineage>
</organism>
<feature type="compositionally biased region" description="Basic and acidic residues" evidence="5">
    <location>
        <begin position="137"/>
        <end position="155"/>
    </location>
</feature>
<feature type="domain" description="PASTA" evidence="6">
    <location>
        <begin position="641"/>
        <end position="699"/>
    </location>
</feature>
<evidence type="ECO:0000313" key="7">
    <source>
        <dbReference type="EMBL" id="MCY9597976.1"/>
    </source>
</evidence>
<feature type="domain" description="PASTA" evidence="6">
    <location>
        <begin position="701"/>
        <end position="757"/>
    </location>
</feature>
<dbReference type="Proteomes" id="UP000288943">
    <property type="component" value="Chromosome"/>
</dbReference>
<keyword evidence="10" id="KW-1185">Reference proteome</keyword>
<dbReference type="EMBL" id="JAMDMJ010000025">
    <property type="protein sequence ID" value="MCY9597976.1"/>
    <property type="molecule type" value="Genomic_DNA"/>
</dbReference>
<feature type="coiled-coil region" evidence="4">
    <location>
        <begin position="168"/>
        <end position="195"/>
    </location>
</feature>
<dbReference type="InterPro" id="IPR012338">
    <property type="entry name" value="Beta-lactam/transpept-like"/>
</dbReference>
<dbReference type="SUPFAM" id="SSF54184">
    <property type="entry name" value="Penicillin-binding protein 2x (pbp-2x), c-terminal domain"/>
    <property type="match status" value="2"/>
</dbReference>
<evidence type="ECO:0000256" key="3">
    <source>
        <dbReference type="ARBA" id="ARBA00023136"/>
    </source>
</evidence>
<dbReference type="PROSITE" id="PS51178">
    <property type="entry name" value="PASTA"/>
    <property type="match status" value="2"/>
</dbReference>
<dbReference type="InterPro" id="IPR005311">
    <property type="entry name" value="PBP_dimer"/>
</dbReference>
<comment type="similarity">
    <text evidence="2">Belongs to the transpeptidase family.</text>
</comment>
<evidence type="ECO:0000256" key="5">
    <source>
        <dbReference type="SAM" id="MobiDB-lite"/>
    </source>
</evidence>
<dbReference type="KEGG" id="pchi:PC41400_22840"/>
<keyword evidence="3" id="KW-0472">Membrane</keyword>
<dbReference type="GO" id="GO:0005886">
    <property type="term" value="C:plasma membrane"/>
    <property type="evidence" value="ECO:0007669"/>
    <property type="project" value="TreeGrafter"/>
</dbReference>